<feature type="non-terminal residue" evidence="1">
    <location>
        <position position="93"/>
    </location>
</feature>
<dbReference type="PANTHER" id="PTHR35738:SF3">
    <property type="entry name" value="OS05G0577800 PROTEIN"/>
    <property type="match status" value="1"/>
</dbReference>
<sequence>MGLTLSTLANTFKANAGTPPKVVLVPPFFEKENKDRDRFAYSSYDYQFSKRQLKYLFEDFYVAAGSSGVQGRLLWSPPADSRVTVEAAVGPGQ</sequence>
<name>A0A699ZPG2_HAELA</name>
<reference evidence="1 2" key="1">
    <citation type="submission" date="2020-02" db="EMBL/GenBank/DDBJ databases">
        <title>Draft genome sequence of Haematococcus lacustris strain NIES-144.</title>
        <authorList>
            <person name="Morimoto D."/>
            <person name="Nakagawa S."/>
            <person name="Yoshida T."/>
            <person name="Sawayama S."/>
        </authorList>
    </citation>
    <scope>NUCLEOTIDE SEQUENCE [LARGE SCALE GENOMIC DNA]</scope>
    <source>
        <strain evidence="1 2">NIES-144</strain>
    </source>
</reference>
<comment type="caution">
    <text evidence="1">The sequence shown here is derived from an EMBL/GenBank/DDBJ whole genome shotgun (WGS) entry which is preliminary data.</text>
</comment>
<dbReference type="AlphaFoldDB" id="A0A699ZPG2"/>
<feature type="non-terminal residue" evidence="1">
    <location>
        <position position="1"/>
    </location>
</feature>
<gene>
    <name evidence="1" type="ORF">HaLaN_21509</name>
</gene>
<evidence type="ECO:0000313" key="2">
    <source>
        <dbReference type="Proteomes" id="UP000485058"/>
    </source>
</evidence>
<accession>A0A699ZPG2</accession>
<organism evidence="1 2">
    <name type="scientific">Haematococcus lacustris</name>
    <name type="common">Green alga</name>
    <name type="synonym">Haematococcus pluvialis</name>
    <dbReference type="NCBI Taxonomy" id="44745"/>
    <lineage>
        <taxon>Eukaryota</taxon>
        <taxon>Viridiplantae</taxon>
        <taxon>Chlorophyta</taxon>
        <taxon>core chlorophytes</taxon>
        <taxon>Chlorophyceae</taxon>
        <taxon>CS clade</taxon>
        <taxon>Chlamydomonadales</taxon>
        <taxon>Haematococcaceae</taxon>
        <taxon>Haematococcus</taxon>
    </lineage>
</organism>
<evidence type="ECO:0000313" key="1">
    <source>
        <dbReference type="EMBL" id="GFH23825.1"/>
    </source>
</evidence>
<dbReference type="EMBL" id="BLLF01002373">
    <property type="protein sequence ID" value="GFH23825.1"/>
    <property type="molecule type" value="Genomic_DNA"/>
</dbReference>
<protein>
    <submittedName>
        <fullName evidence="1">Uncharacterized protein</fullName>
    </submittedName>
</protein>
<dbReference type="PANTHER" id="PTHR35738">
    <property type="entry name" value="OS05G0577800 PROTEIN"/>
    <property type="match status" value="1"/>
</dbReference>
<proteinExistence type="predicted"/>
<keyword evidence="2" id="KW-1185">Reference proteome</keyword>
<dbReference type="Proteomes" id="UP000485058">
    <property type="component" value="Unassembled WGS sequence"/>
</dbReference>